<name>K1XL77_MARBU</name>
<evidence type="ECO:0000313" key="3">
    <source>
        <dbReference type="Proteomes" id="UP000006753"/>
    </source>
</evidence>
<sequence length="122" mass="13221">MTCHVCHVPARTAEVKVTSTSTSRFKPRFKPNNLYNHLFPLPITNLNGSTTQRLNGSTTQRLNDSTAQKPLVNHPADTGPDGPLGEDVACRFAHGVLDAVDVFVAAYFGAGKGVWMWRRGGG</sequence>
<organism evidence="2 3">
    <name type="scientific">Marssonina brunnea f. sp. multigermtubi (strain MB_m1)</name>
    <name type="common">Marssonina leaf spot fungus</name>
    <dbReference type="NCBI Taxonomy" id="1072389"/>
    <lineage>
        <taxon>Eukaryota</taxon>
        <taxon>Fungi</taxon>
        <taxon>Dikarya</taxon>
        <taxon>Ascomycota</taxon>
        <taxon>Pezizomycotina</taxon>
        <taxon>Leotiomycetes</taxon>
        <taxon>Helotiales</taxon>
        <taxon>Drepanopezizaceae</taxon>
        <taxon>Drepanopeziza</taxon>
    </lineage>
</organism>
<feature type="region of interest" description="Disordered" evidence="1">
    <location>
        <begin position="55"/>
        <end position="80"/>
    </location>
</feature>
<dbReference type="AlphaFoldDB" id="K1XL77"/>
<gene>
    <name evidence="2" type="ORF">MBM_08637</name>
</gene>
<accession>K1XL77</accession>
<dbReference type="KEGG" id="mbe:MBM_08637"/>
<keyword evidence="3" id="KW-1185">Reference proteome</keyword>
<feature type="compositionally biased region" description="Polar residues" evidence="1">
    <location>
        <begin position="55"/>
        <end position="68"/>
    </location>
</feature>
<evidence type="ECO:0000313" key="2">
    <source>
        <dbReference type="EMBL" id="EKD13194.1"/>
    </source>
</evidence>
<dbReference type="HOGENOM" id="CLU_2027222_0_0_1"/>
<protein>
    <submittedName>
        <fullName evidence="2">Uncharacterized protein</fullName>
    </submittedName>
</protein>
<reference evidence="2 3" key="1">
    <citation type="journal article" date="2012" name="BMC Genomics">
        <title>Sequencing the genome of Marssonina brunnea reveals fungus-poplar co-evolution.</title>
        <authorList>
            <person name="Zhu S."/>
            <person name="Cao Y.-Z."/>
            <person name="Jiang C."/>
            <person name="Tan B.-Y."/>
            <person name="Wang Z."/>
            <person name="Feng S."/>
            <person name="Zhang L."/>
            <person name="Su X.-H."/>
            <person name="Brejova B."/>
            <person name="Vinar T."/>
            <person name="Xu M."/>
            <person name="Wang M.-X."/>
            <person name="Zhang S.-G."/>
            <person name="Huang M.-R."/>
            <person name="Wu R."/>
            <person name="Zhou Y."/>
        </authorList>
    </citation>
    <scope>NUCLEOTIDE SEQUENCE [LARGE SCALE GENOMIC DNA]</scope>
    <source>
        <strain evidence="2 3">MB_m1</strain>
    </source>
</reference>
<dbReference type="InParanoid" id="K1XL77"/>
<evidence type="ECO:0000256" key="1">
    <source>
        <dbReference type="SAM" id="MobiDB-lite"/>
    </source>
</evidence>
<proteinExistence type="predicted"/>
<dbReference type="Proteomes" id="UP000006753">
    <property type="component" value="Unassembled WGS sequence"/>
</dbReference>
<dbReference type="EMBL" id="JH921451">
    <property type="protein sequence ID" value="EKD13194.1"/>
    <property type="molecule type" value="Genomic_DNA"/>
</dbReference>